<protein>
    <recommendedName>
        <fullName evidence="2">NADH:ubiquinone oxidoreductase intermediate-associated protein 30 domain-containing protein</fullName>
    </recommendedName>
</protein>
<evidence type="ECO:0000313" key="4">
    <source>
        <dbReference type="Proteomes" id="UP000786693"/>
    </source>
</evidence>
<keyword evidence="4" id="KW-1185">Reference proteome</keyword>
<reference evidence="3 4" key="1">
    <citation type="submission" date="2021-05" db="EMBL/GenBank/DDBJ databases">
        <title>Bacteria Genome sequencing.</title>
        <authorList>
            <person name="Takabe Y."/>
            <person name="Nakajima Y."/>
            <person name="Suzuki S."/>
            <person name="Shiozaki T."/>
        </authorList>
    </citation>
    <scope>NUCLEOTIDE SEQUENCE [LARGE SCALE GENOMIC DNA]</scope>
    <source>
        <strain evidence="3 4">AI_62</strain>
    </source>
</reference>
<comment type="similarity">
    <text evidence="1">Belongs to the CIA30 family.</text>
</comment>
<dbReference type="Proteomes" id="UP000786693">
    <property type="component" value="Unassembled WGS sequence"/>
</dbReference>
<gene>
    <name evidence="3" type="ORF">JANAI62_01470</name>
</gene>
<dbReference type="SUPFAM" id="SSF49785">
    <property type="entry name" value="Galactose-binding domain-like"/>
    <property type="match status" value="1"/>
</dbReference>
<dbReference type="NCBIfam" id="TIGR01731">
    <property type="entry name" value="fil_hemag_20aa"/>
    <property type="match status" value="1"/>
</dbReference>
<dbReference type="InterPro" id="IPR008979">
    <property type="entry name" value="Galactose-bd-like_sf"/>
</dbReference>
<dbReference type="InterPro" id="IPR013857">
    <property type="entry name" value="NADH-UbQ_OxRdtase-assoc_prot30"/>
</dbReference>
<dbReference type="EMBL" id="BPFH01000001">
    <property type="protein sequence ID" value="GIT93524.1"/>
    <property type="molecule type" value="Genomic_DNA"/>
</dbReference>
<dbReference type="InterPro" id="IPR010069">
    <property type="entry name" value="CdiA_FHA1_rpt"/>
</dbReference>
<feature type="domain" description="NADH:ubiquinone oxidoreductase intermediate-associated protein 30" evidence="2">
    <location>
        <begin position="5"/>
        <end position="136"/>
    </location>
</feature>
<sequence>MELTPDWTFVADTVMGGVSTGALSRVTLDGRAAVQLRGDVSLDNDGGFVQMAGDLGQPGPLDASAWTGVEVDIWGNGEVYDLRLRTDDLARPWQSYRAEIIARPAWHRLQVPFADFVPHKTDMPLNTARLRRIGVLGIGRVFRAEVAVARLGLYV</sequence>
<dbReference type="InterPro" id="IPR039131">
    <property type="entry name" value="NDUFAF1"/>
</dbReference>
<proteinExistence type="inferred from homology"/>
<evidence type="ECO:0000313" key="3">
    <source>
        <dbReference type="EMBL" id="GIT93524.1"/>
    </source>
</evidence>
<evidence type="ECO:0000259" key="2">
    <source>
        <dbReference type="Pfam" id="PF08547"/>
    </source>
</evidence>
<dbReference type="RefSeq" id="WP_220747060.1">
    <property type="nucleotide sequence ID" value="NZ_BPFH01000001.1"/>
</dbReference>
<comment type="caution">
    <text evidence="3">The sequence shown here is derived from an EMBL/GenBank/DDBJ whole genome shotgun (WGS) entry which is preliminary data.</text>
</comment>
<name>A0ABQ4NH38_9RHOB</name>
<dbReference type="PANTHER" id="PTHR13194:SF19">
    <property type="entry name" value="NAD(P)-BINDING ROSSMANN-FOLD SUPERFAMILY PROTEIN"/>
    <property type="match status" value="1"/>
</dbReference>
<organism evidence="3 4">
    <name type="scientific">Jannaschia pagri</name>
    <dbReference type="NCBI Taxonomy" id="2829797"/>
    <lineage>
        <taxon>Bacteria</taxon>
        <taxon>Pseudomonadati</taxon>
        <taxon>Pseudomonadota</taxon>
        <taxon>Alphaproteobacteria</taxon>
        <taxon>Rhodobacterales</taxon>
        <taxon>Roseobacteraceae</taxon>
        <taxon>Jannaschia</taxon>
    </lineage>
</organism>
<dbReference type="PANTHER" id="PTHR13194">
    <property type="entry name" value="COMPLEX I INTERMEDIATE-ASSOCIATED PROTEIN 30"/>
    <property type="match status" value="1"/>
</dbReference>
<evidence type="ECO:0000256" key="1">
    <source>
        <dbReference type="ARBA" id="ARBA00007884"/>
    </source>
</evidence>
<accession>A0ABQ4NH38</accession>
<dbReference type="Pfam" id="PF08547">
    <property type="entry name" value="CIA30"/>
    <property type="match status" value="1"/>
</dbReference>